<comment type="caution">
    <text evidence="1">The sequence shown here is derived from an EMBL/GenBank/DDBJ whole genome shotgun (WGS) entry which is preliminary data.</text>
</comment>
<dbReference type="EMBL" id="QRBB01000001">
    <property type="protein sequence ID" value="RDS77495.1"/>
    <property type="molecule type" value="Genomic_DNA"/>
</dbReference>
<protein>
    <recommendedName>
        <fullName evidence="3">DUF2219 family protein</fullName>
    </recommendedName>
</protein>
<gene>
    <name evidence="1" type="ORF">DL238_07680</name>
</gene>
<accession>A0A395LL74</accession>
<dbReference type="Proteomes" id="UP000254101">
    <property type="component" value="Unassembled WGS sequence"/>
</dbReference>
<keyword evidence="2" id="KW-1185">Reference proteome</keyword>
<dbReference type="OrthoDB" id="7427399at2"/>
<dbReference type="RefSeq" id="WP_115491715.1">
    <property type="nucleotide sequence ID" value="NZ_JACHWW010000001.1"/>
</dbReference>
<evidence type="ECO:0000313" key="2">
    <source>
        <dbReference type="Proteomes" id="UP000254101"/>
    </source>
</evidence>
<sequence length="269" mass="27557">MPAYASLIERAAPQGLSGTPGQARRLSIAGSRPARPGAREPGANTAPRDRWAADAWLLVREGSNRQAFASVNPAALGANQVGIVVRYALAPATPLDPHAYVRVSKALVADGEGEAAAGVSIAPLRKVPLRIHGELRVTDRAGLGGAATEVRPAAFVTTGLARQKLMPGVEGEAYLQAGYVGGDFATGFVDGKATLETPLIKREAGRVAVGAGAWGGAQRDASRFDIGPTASVSLATGRVSLRGSIDYRFRVAGDAVPGDGLAVTLAASF</sequence>
<reference evidence="1 2" key="1">
    <citation type="submission" date="2018-07" db="EMBL/GenBank/DDBJ databases">
        <title>Erythrobacter nanhaiensis sp. nov., a novel member of the genus Erythrobacter isolated from the South China Sea.</title>
        <authorList>
            <person name="Chen X."/>
            <person name="Liu J."/>
        </authorList>
    </citation>
    <scope>NUCLEOTIDE SEQUENCE [LARGE SCALE GENOMIC DNA]</scope>
    <source>
        <strain evidence="1 2">S-5</strain>
    </source>
</reference>
<evidence type="ECO:0000313" key="1">
    <source>
        <dbReference type="EMBL" id="RDS77495.1"/>
    </source>
</evidence>
<evidence type="ECO:0008006" key="3">
    <source>
        <dbReference type="Google" id="ProtNLM"/>
    </source>
</evidence>
<organism evidence="1 2">
    <name type="scientific">Alteriqipengyuania lutimaris</name>
    <dbReference type="NCBI Taxonomy" id="1538146"/>
    <lineage>
        <taxon>Bacteria</taxon>
        <taxon>Pseudomonadati</taxon>
        <taxon>Pseudomonadota</taxon>
        <taxon>Alphaproteobacteria</taxon>
        <taxon>Sphingomonadales</taxon>
        <taxon>Erythrobacteraceae</taxon>
        <taxon>Alteriqipengyuania</taxon>
    </lineage>
</organism>
<name>A0A395LL74_9SPHN</name>
<dbReference type="AlphaFoldDB" id="A0A395LL74"/>
<proteinExistence type="predicted"/>